<dbReference type="InterPro" id="IPR012340">
    <property type="entry name" value="NA-bd_OB-fold"/>
</dbReference>
<dbReference type="CDD" id="cd04488">
    <property type="entry name" value="RecG_wedge_OBF"/>
    <property type="match status" value="1"/>
</dbReference>
<dbReference type="Proteomes" id="UP000307768">
    <property type="component" value="Unassembled WGS sequence"/>
</dbReference>
<dbReference type="PIRSF" id="PIRSF006910">
    <property type="entry name" value="NA_bind_Rv2694c_prd"/>
    <property type="match status" value="1"/>
</dbReference>
<dbReference type="RefSeq" id="WP_149771271.1">
    <property type="nucleotide sequence ID" value="NZ_VDFQ02000006.1"/>
</dbReference>
<name>A0A5Q6RPV6_9ACTN</name>
<protein>
    <submittedName>
        <fullName evidence="1">OB-fold nucleic acid binding domain-containing protein</fullName>
    </submittedName>
</protein>
<comment type="caution">
    <text evidence="1">The sequence shown here is derived from an EMBL/GenBank/DDBJ whole genome shotgun (WGS) entry which is preliminary data.</text>
</comment>
<sequence length="125" mass="13634">MSPTTDTASLWTRTRERMSDLVDRADDAQLREGALEAGCNPVCDQRVGEVVTVHGELRAVTYRPRSGARALEASLYDGTGALTLVWIGRSRIAGIEAGRALTATGRLGLRGGDRVIYNPRYELCR</sequence>
<evidence type="ECO:0000313" key="2">
    <source>
        <dbReference type="Proteomes" id="UP000307768"/>
    </source>
</evidence>
<dbReference type="SUPFAM" id="SSF50249">
    <property type="entry name" value="Nucleic acid-binding proteins"/>
    <property type="match status" value="1"/>
</dbReference>
<evidence type="ECO:0000313" key="1">
    <source>
        <dbReference type="EMBL" id="KAA1420047.1"/>
    </source>
</evidence>
<dbReference type="InterPro" id="IPR016499">
    <property type="entry name" value="NucleicA-bd_Rv2694c_prd"/>
</dbReference>
<proteinExistence type="predicted"/>
<gene>
    <name evidence="1" type="ORF">FE697_019405</name>
</gene>
<dbReference type="EMBL" id="VDFQ02000006">
    <property type="protein sequence ID" value="KAA1420047.1"/>
    <property type="molecule type" value="Genomic_DNA"/>
</dbReference>
<accession>A0A5Q6RPV6</accession>
<organism evidence="1 2">
    <name type="scientific">Mumia zhuanghuii</name>
    <dbReference type="NCBI Taxonomy" id="2585211"/>
    <lineage>
        <taxon>Bacteria</taxon>
        <taxon>Bacillati</taxon>
        <taxon>Actinomycetota</taxon>
        <taxon>Actinomycetes</taxon>
        <taxon>Propionibacteriales</taxon>
        <taxon>Nocardioidaceae</taxon>
        <taxon>Mumia</taxon>
    </lineage>
</organism>
<reference evidence="1 2" key="1">
    <citation type="submission" date="2019-09" db="EMBL/GenBank/DDBJ databases">
        <title>Mumia zhuanghuii sp. nov. isolated from the intestinal contents of plateau pika (Ochotona curzoniae) in the Qinghai-Tibet plateau of China.</title>
        <authorList>
            <person name="Tian Z."/>
        </authorList>
    </citation>
    <scope>NUCLEOTIDE SEQUENCE [LARGE SCALE GENOMIC DNA]</scope>
    <source>
        <strain evidence="2">350</strain>
    </source>
</reference>
<dbReference type="Gene3D" id="2.40.50.140">
    <property type="entry name" value="Nucleic acid-binding proteins"/>
    <property type="match status" value="1"/>
</dbReference>
<dbReference type="OrthoDB" id="3268233at2"/>
<dbReference type="AlphaFoldDB" id="A0A5Q6RPV6"/>